<gene>
    <name evidence="1" type="ORF">F8M41_023113</name>
</gene>
<dbReference type="Proteomes" id="UP000439903">
    <property type="component" value="Unassembled WGS sequence"/>
</dbReference>
<keyword evidence="2" id="KW-1185">Reference proteome</keyword>
<proteinExistence type="predicted"/>
<evidence type="ECO:0000313" key="1">
    <source>
        <dbReference type="EMBL" id="KAF0484070.1"/>
    </source>
</evidence>
<accession>A0A8H4ADY0</accession>
<name>A0A8H4ADY0_GIGMA</name>
<organism evidence="1 2">
    <name type="scientific">Gigaspora margarita</name>
    <dbReference type="NCBI Taxonomy" id="4874"/>
    <lineage>
        <taxon>Eukaryota</taxon>
        <taxon>Fungi</taxon>
        <taxon>Fungi incertae sedis</taxon>
        <taxon>Mucoromycota</taxon>
        <taxon>Glomeromycotina</taxon>
        <taxon>Glomeromycetes</taxon>
        <taxon>Diversisporales</taxon>
        <taxon>Gigasporaceae</taxon>
        <taxon>Gigaspora</taxon>
    </lineage>
</organism>
<reference evidence="1 2" key="1">
    <citation type="journal article" date="2019" name="Environ. Microbiol.">
        <title>At the nexus of three kingdoms: the genome of the mycorrhizal fungus Gigaspora margarita provides insights into plant, endobacterial and fungal interactions.</title>
        <authorList>
            <person name="Venice F."/>
            <person name="Ghignone S."/>
            <person name="Salvioli di Fossalunga A."/>
            <person name="Amselem J."/>
            <person name="Novero M."/>
            <person name="Xianan X."/>
            <person name="Sedzielewska Toro K."/>
            <person name="Morin E."/>
            <person name="Lipzen A."/>
            <person name="Grigoriev I.V."/>
            <person name="Henrissat B."/>
            <person name="Martin F.M."/>
            <person name="Bonfante P."/>
        </authorList>
    </citation>
    <scope>NUCLEOTIDE SEQUENCE [LARGE SCALE GENOMIC DNA]</scope>
    <source>
        <strain evidence="1 2">BEG34</strain>
    </source>
</reference>
<protein>
    <submittedName>
        <fullName evidence="1">Uncharacterized protein</fullName>
    </submittedName>
</protein>
<dbReference type="AlphaFoldDB" id="A0A8H4ADY0"/>
<dbReference type="EMBL" id="WTPW01000739">
    <property type="protein sequence ID" value="KAF0484070.1"/>
    <property type="molecule type" value="Genomic_DNA"/>
</dbReference>
<evidence type="ECO:0000313" key="2">
    <source>
        <dbReference type="Proteomes" id="UP000439903"/>
    </source>
</evidence>
<dbReference type="OrthoDB" id="2437967at2759"/>
<sequence>MNIIFENSSQDQCIIQLDDIIEYAKKKSKFYKLILGENYIFIAVLLSKDFYSNVVVYTMPYGRKKGILYLTSTCSVDTSLTLIQSAFTYQDIYNQAAAFALADPNSYTYLFLQVFDPMEKK</sequence>
<comment type="caution">
    <text evidence="1">The sequence shown here is derived from an EMBL/GenBank/DDBJ whole genome shotgun (WGS) entry which is preliminary data.</text>
</comment>